<sequence>MAARRRDAVASQLSEICLGIWGLGTGNHGHHLIDKLECPAFHRDFSGEQRNADAGRDYFRQKFQNIAESAGRTVNEDFFIRYGDLHNISPPTKVVTSVTTATDAEAMRELLAVNSETAQNAGTYLNFLVILAIFKELNIADK</sequence>
<name>A0AAD6VI74_9AGAR</name>
<proteinExistence type="predicted"/>
<comment type="caution">
    <text evidence="1">The sequence shown here is derived from an EMBL/GenBank/DDBJ whole genome shotgun (WGS) entry which is preliminary data.</text>
</comment>
<evidence type="ECO:0000313" key="2">
    <source>
        <dbReference type="Proteomes" id="UP001219525"/>
    </source>
</evidence>
<dbReference type="Proteomes" id="UP001219525">
    <property type="component" value="Unassembled WGS sequence"/>
</dbReference>
<evidence type="ECO:0000313" key="1">
    <source>
        <dbReference type="EMBL" id="KAJ7213626.1"/>
    </source>
</evidence>
<gene>
    <name evidence="1" type="ORF">GGX14DRAFT_393111</name>
</gene>
<dbReference type="EMBL" id="JARJCW010000021">
    <property type="protein sequence ID" value="KAJ7213626.1"/>
    <property type="molecule type" value="Genomic_DNA"/>
</dbReference>
<accession>A0AAD6VI74</accession>
<keyword evidence="2" id="KW-1185">Reference proteome</keyword>
<protein>
    <submittedName>
        <fullName evidence="1">Uncharacterized protein</fullName>
    </submittedName>
</protein>
<dbReference type="AlphaFoldDB" id="A0AAD6VI74"/>
<organism evidence="1 2">
    <name type="scientific">Mycena pura</name>
    <dbReference type="NCBI Taxonomy" id="153505"/>
    <lineage>
        <taxon>Eukaryota</taxon>
        <taxon>Fungi</taxon>
        <taxon>Dikarya</taxon>
        <taxon>Basidiomycota</taxon>
        <taxon>Agaricomycotina</taxon>
        <taxon>Agaricomycetes</taxon>
        <taxon>Agaricomycetidae</taxon>
        <taxon>Agaricales</taxon>
        <taxon>Marasmiineae</taxon>
        <taxon>Mycenaceae</taxon>
        <taxon>Mycena</taxon>
    </lineage>
</organism>
<reference evidence="1" key="1">
    <citation type="submission" date="2023-03" db="EMBL/GenBank/DDBJ databases">
        <title>Massive genome expansion in bonnet fungi (Mycena s.s.) driven by repeated elements and novel gene families across ecological guilds.</title>
        <authorList>
            <consortium name="Lawrence Berkeley National Laboratory"/>
            <person name="Harder C.B."/>
            <person name="Miyauchi S."/>
            <person name="Viragh M."/>
            <person name="Kuo A."/>
            <person name="Thoen E."/>
            <person name="Andreopoulos B."/>
            <person name="Lu D."/>
            <person name="Skrede I."/>
            <person name="Drula E."/>
            <person name="Henrissat B."/>
            <person name="Morin E."/>
            <person name="Kohler A."/>
            <person name="Barry K."/>
            <person name="LaButti K."/>
            <person name="Morin E."/>
            <person name="Salamov A."/>
            <person name="Lipzen A."/>
            <person name="Mereny Z."/>
            <person name="Hegedus B."/>
            <person name="Baldrian P."/>
            <person name="Stursova M."/>
            <person name="Weitz H."/>
            <person name="Taylor A."/>
            <person name="Grigoriev I.V."/>
            <person name="Nagy L.G."/>
            <person name="Martin F."/>
            <person name="Kauserud H."/>
        </authorList>
    </citation>
    <scope>NUCLEOTIDE SEQUENCE</scope>
    <source>
        <strain evidence="1">9144</strain>
    </source>
</reference>